<dbReference type="PRINTS" id="PR00162">
    <property type="entry name" value="RIESKE"/>
</dbReference>
<evidence type="ECO:0000256" key="10">
    <source>
        <dbReference type="SAM" id="MobiDB-lite"/>
    </source>
</evidence>
<name>A0ABX0YUI6_STRTL</name>
<dbReference type="RefSeq" id="WP_168131444.1">
    <property type="nucleotide sequence ID" value="NZ_BMVZ01000013.1"/>
</dbReference>
<keyword evidence="3" id="KW-0001">2Fe-2S</keyword>
<dbReference type="SUPFAM" id="SSF50022">
    <property type="entry name" value="ISP domain"/>
    <property type="match status" value="1"/>
</dbReference>
<evidence type="ECO:0000313" key="12">
    <source>
        <dbReference type="EMBL" id="NJP14761.1"/>
    </source>
</evidence>
<keyword evidence="13" id="KW-1185">Reference proteome</keyword>
<feature type="region of interest" description="Disordered" evidence="10">
    <location>
        <begin position="44"/>
        <end position="84"/>
    </location>
</feature>
<evidence type="ECO:0000256" key="5">
    <source>
        <dbReference type="ARBA" id="ARBA00023004"/>
    </source>
</evidence>
<dbReference type="PROSITE" id="PS51296">
    <property type="entry name" value="RIESKE"/>
    <property type="match status" value="1"/>
</dbReference>
<evidence type="ECO:0000256" key="2">
    <source>
        <dbReference type="ARBA" id="ARBA00015816"/>
    </source>
</evidence>
<evidence type="ECO:0000256" key="7">
    <source>
        <dbReference type="ARBA" id="ARBA00023157"/>
    </source>
</evidence>
<gene>
    <name evidence="12" type="ORF">HCJ95_10745</name>
</gene>
<keyword evidence="4" id="KW-0479">Metal-binding</keyword>
<feature type="compositionally biased region" description="Low complexity" evidence="10">
    <location>
        <begin position="68"/>
        <end position="77"/>
    </location>
</feature>
<proteinExistence type="predicted"/>
<dbReference type="InterPro" id="IPR005805">
    <property type="entry name" value="Rieske_Fe-S_prot_C"/>
</dbReference>
<evidence type="ECO:0000256" key="9">
    <source>
        <dbReference type="ARBA" id="ARBA00034078"/>
    </source>
</evidence>
<feature type="region of interest" description="Disordered" evidence="10">
    <location>
        <begin position="1"/>
        <end position="21"/>
    </location>
</feature>
<dbReference type="PROSITE" id="PS51318">
    <property type="entry name" value="TAT"/>
    <property type="match status" value="1"/>
</dbReference>
<dbReference type="CDD" id="cd03467">
    <property type="entry name" value="Rieske"/>
    <property type="match status" value="1"/>
</dbReference>
<evidence type="ECO:0000256" key="8">
    <source>
        <dbReference type="ARBA" id="ARBA00029586"/>
    </source>
</evidence>
<dbReference type="EMBL" id="JAATEL010000009">
    <property type="protein sequence ID" value="NJP14761.1"/>
    <property type="molecule type" value="Genomic_DNA"/>
</dbReference>
<evidence type="ECO:0000256" key="6">
    <source>
        <dbReference type="ARBA" id="ARBA00023014"/>
    </source>
</evidence>
<dbReference type="Pfam" id="PF00355">
    <property type="entry name" value="Rieske"/>
    <property type="match status" value="1"/>
</dbReference>
<feature type="domain" description="Rieske" evidence="11">
    <location>
        <begin position="77"/>
        <end position="169"/>
    </location>
</feature>
<evidence type="ECO:0000259" key="11">
    <source>
        <dbReference type="PROSITE" id="PS51296"/>
    </source>
</evidence>
<accession>A0ABX0YUI6</accession>
<comment type="caution">
    <text evidence="12">The sequence shown here is derived from an EMBL/GenBank/DDBJ whole genome shotgun (WGS) entry which is preliminary data.</text>
</comment>
<keyword evidence="6" id="KW-0411">Iron-sulfur</keyword>
<dbReference type="InterPro" id="IPR014349">
    <property type="entry name" value="Rieske_Fe-S_prot"/>
</dbReference>
<organism evidence="12 13">
    <name type="scientific">Streptomyces thermoviolaceus subsp. thermoviolaceus</name>
    <dbReference type="NCBI Taxonomy" id="66860"/>
    <lineage>
        <taxon>Bacteria</taxon>
        <taxon>Bacillati</taxon>
        <taxon>Actinomycetota</taxon>
        <taxon>Actinomycetes</taxon>
        <taxon>Kitasatosporales</taxon>
        <taxon>Streptomycetaceae</taxon>
        <taxon>Streptomyces</taxon>
    </lineage>
</organism>
<dbReference type="InterPro" id="IPR017941">
    <property type="entry name" value="Rieske_2Fe-2S"/>
</dbReference>
<comment type="cofactor">
    <cofactor evidence="9">
        <name>[2Fe-2S] cluster</name>
        <dbReference type="ChEBI" id="CHEBI:190135"/>
    </cofactor>
</comment>
<evidence type="ECO:0000256" key="3">
    <source>
        <dbReference type="ARBA" id="ARBA00022714"/>
    </source>
</evidence>
<evidence type="ECO:0000313" key="13">
    <source>
        <dbReference type="Proteomes" id="UP000635996"/>
    </source>
</evidence>
<dbReference type="Gene3D" id="2.102.10.10">
    <property type="entry name" value="Rieske [2Fe-2S] iron-sulphur domain"/>
    <property type="match status" value="1"/>
</dbReference>
<dbReference type="Proteomes" id="UP000635996">
    <property type="component" value="Unassembled WGS sequence"/>
</dbReference>
<reference evidence="12 13" key="1">
    <citation type="submission" date="2020-03" db="EMBL/GenBank/DDBJ databases">
        <title>WGS of actinomycetes isolated from Thailand.</title>
        <authorList>
            <person name="Thawai C."/>
        </authorList>
    </citation>
    <scope>NUCLEOTIDE SEQUENCE [LARGE SCALE GENOMIC DNA]</scope>
    <source>
        <strain evidence="12 13">NBRC 13905</strain>
    </source>
</reference>
<sequence>MSVTSSSEAGGTHRPQAAPARRTVVAAAGAAGLAAVLAACGSHDTSGSGAAPSRSADGTDGTGGTGGDSATTGSSGTVLAKTSDIPEGGGKVFGSQGVVVTQPAKGQFKAFSSTCTHQGCTVAGITDGTITCPCHGSAFSATDGSVRNGPATRPLPSRPISVSGDEIRLV</sequence>
<dbReference type="InterPro" id="IPR036922">
    <property type="entry name" value="Rieske_2Fe-2S_sf"/>
</dbReference>
<evidence type="ECO:0000256" key="1">
    <source>
        <dbReference type="ARBA" id="ARBA00002494"/>
    </source>
</evidence>
<feature type="region of interest" description="Disordered" evidence="10">
    <location>
        <begin position="145"/>
        <end position="170"/>
    </location>
</feature>
<keyword evidence="5" id="KW-0408">Iron</keyword>
<evidence type="ECO:0000256" key="4">
    <source>
        <dbReference type="ARBA" id="ARBA00022723"/>
    </source>
</evidence>
<comment type="function">
    <text evidence="1">Iron-sulfur subunit of the cytochrome bc1 complex, an essential component of the respiratory electron transport chain required for ATP synthesis. The bc1 complex catalyzes the oxidation of menaquinol and the reduction of cytochrome c in the respiratory chain. The bc1 complex operates through a Q-cycle mechanism that couples electron transfer to generation of the proton gradient that drives ATP synthesis.</text>
</comment>
<dbReference type="InterPro" id="IPR006311">
    <property type="entry name" value="TAT_signal"/>
</dbReference>
<keyword evidence="7" id="KW-1015">Disulfide bond</keyword>
<dbReference type="PANTHER" id="PTHR10134">
    <property type="entry name" value="CYTOCHROME B-C1 COMPLEX SUBUNIT RIESKE, MITOCHONDRIAL"/>
    <property type="match status" value="1"/>
</dbReference>
<protein>
    <recommendedName>
        <fullName evidence="2">Cytochrome bc1 complex Rieske iron-sulfur subunit</fullName>
    </recommendedName>
    <alternativeName>
        <fullName evidence="8">Cytochrome bc1 reductase complex subunit QcrA</fullName>
    </alternativeName>
</protein>